<gene>
    <name evidence="8" type="ORF">SAMN02745136_01977</name>
</gene>
<dbReference type="STRING" id="1121322.SAMN02745136_01977"/>
<feature type="transmembrane region" description="Helical" evidence="7">
    <location>
        <begin position="62"/>
        <end position="84"/>
    </location>
</feature>
<dbReference type="InterPro" id="IPR007341">
    <property type="entry name" value="Transgly_assoc"/>
</dbReference>
<dbReference type="PANTHER" id="PTHR33884">
    <property type="entry name" value="UPF0410 PROTEIN YMGE"/>
    <property type="match status" value="1"/>
</dbReference>
<dbReference type="RefSeq" id="WP_073275342.1">
    <property type="nucleotide sequence ID" value="NZ_FRAC01000010.1"/>
</dbReference>
<keyword evidence="9" id="KW-1185">Reference proteome</keyword>
<keyword evidence="6 7" id="KW-0472">Membrane</keyword>
<dbReference type="EMBL" id="FRAC01000010">
    <property type="protein sequence ID" value="SHK22285.1"/>
    <property type="molecule type" value="Genomic_DNA"/>
</dbReference>
<evidence type="ECO:0000256" key="2">
    <source>
        <dbReference type="ARBA" id="ARBA00011006"/>
    </source>
</evidence>
<dbReference type="AlphaFoldDB" id="A0A1M6QQ31"/>
<evidence type="ECO:0000256" key="5">
    <source>
        <dbReference type="ARBA" id="ARBA00022989"/>
    </source>
</evidence>
<name>A0A1M6QQ31_9FIRM</name>
<dbReference type="PANTHER" id="PTHR33884:SF3">
    <property type="entry name" value="UPF0410 PROTEIN YMGE"/>
    <property type="match status" value="1"/>
</dbReference>
<evidence type="ECO:0000256" key="6">
    <source>
        <dbReference type="ARBA" id="ARBA00023136"/>
    </source>
</evidence>
<feature type="transmembrane region" description="Helical" evidence="7">
    <location>
        <begin position="6"/>
        <end position="25"/>
    </location>
</feature>
<protein>
    <submittedName>
        <fullName evidence="8">Uncharacterized membrane protein YeaQ/YmgE, transglycosylase-associated protein family</fullName>
    </submittedName>
</protein>
<comment type="similarity">
    <text evidence="2">Belongs to the UPF0410 family.</text>
</comment>
<sequence>MPEISNIIIWIILGGISGWIASKIMKKDSQMGVGMNILVGVVGAFIGGWLAGVFGWGPATGLNIWSFIVSIVGAVILLFIISLFKQKD</sequence>
<comment type="subcellular location">
    <subcellularLocation>
        <location evidence="1">Cell membrane</location>
        <topology evidence="1">Multi-pass membrane protein</topology>
    </subcellularLocation>
</comment>
<evidence type="ECO:0000313" key="8">
    <source>
        <dbReference type="EMBL" id="SHK22285.1"/>
    </source>
</evidence>
<feature type="transmembrane region" description="Helical" evidence="7">
    <location>
        <begin position="37"/>
        <end position="56"/>
    </location>
</feature>
<dbReference type="GO" id="GO:0005886">
    <property type="term" value="C:plasma membrane"/>
    <property type="evidence" value="ECO:0007669"/>
    <property type="project" value="UniProtKB-SubCell"/>
</dbReference>
<keyword evidence="5 7" id="KW-1133">Transmembrane helix</keyword>
<keyword evidence="4 7" id="KW-0812">Transmembrane</keyword>
<evidence type="ECO:0000256" key="3">
    <source>
        <dbReference type="ARBA" id="ARBA00022475"/>
    </source>
</evidence>
<organism evidence="8 9">
    <name type="scientific">Anaerocolumna jejuensis DSM 15929</name>
    <dbReference type="NCBI Taxonomy" id="1121322"/>
    <lineage>
        <taxon>Bacteria</taxon>
        <taxon>Bacillati</taxon>
        <taxon>Bacillota</taxon>
        <taxon>Clostridia</taxon>
        <taxon>Lachnospirales</taxon>
        <taxon>Lachnospiraceae</taxon>
        <taxon>Anaerocolumna</taxon>
    </lineage>
</organism>
<dbReference type="Pfam" id="PF04226">
    <property type="entry name" value="Transgly_assoc"/>
    <property type="match status" value="1"/>
</dbReference>
<proteinExistence type="inferred from homology"/>
<evidence type="ECO:0000256" key="7">
    <source>
        <dbReference type="SAM" id="Phobius"/>
    </source>
</evidence>
<evidence type="ECO:0000313" key="9">
    <source>
        <dbReference type="Proteomes" id="UP000184386"/>
    </source>
</evidence>
<dbReference type="Proteomes" id="UP000184386">
    <property type="component" value="Unassembled WGS sequence"/>
</dbReference>
<dbReference type="OrthoDB" id="964123at2"/>
<keyword evidence="3" id="KW-1003">Cell membrane</keyword>
<reference evidence="8 9" key="1">
    <citation type="submission" date="2016-11" db="EMBL/GenBank/DDBJ databases">
        <authorList>
            <person name="Jaros S."/>
            <person name="Januszkiewicz K."/>
            <person name="Wedrychowicz H."/>
        </authorList>
    </citation>
    <scope>NUCLEOTIDE SEQUENCE [LARGE SCALE GENOMIC DNA]</scope>
    <source>
        <strain evidence="8 9">DSM 15929</strain>
    </source>
</reference>
<evidence type="ECO:0000256" key="1">
    <source>
        <dbReference type="ARBA" id="ARBA00004651"/>
    </source>
</evidence>
<accession>A0A1M6QQ31</accession>
<evidence type="ECO:0000256" key="4">
    <source>
        <dbReference type="ARBA" id="ARBA00022692"/>
    </source>
</evidence>